<evidence type="ECO:0000313" key="6">
    <source>
        <dbReference type="Proteomes" id="UP001304298"/>
    </source>
</evidence>
<evidence type="ECO:0000313" key="5">
    <source>
        <dbReference type="EMBL" id="MEA5361545.1"/>
    </source>
</evidence>
<dbReference type="Pfam" id="PF13556">
    <property type="entry name" value="HTH_30"/>
    <property type="match status" value="1"/>
</dbReference>
<feature type="domain" description="CdaR GGDEF-like" evidence="4">
    <location>
        <begin position="185"/>
        <end position="301"/>
    </location>
</feature>
<keyword evidence="6" id="KW-1185">Reference proteome</keyword>
<dbReference type="Pfam" id="PF17853">
    <property type="entry name" value="GGDEF_2"/>
    <property type="match status" value="1"/>
</dbReference>
<name>A0ABU5R5N5_9PSEU</name>
<dbReference type="InterPro" id="IPR041522">
    <property type="entry name" value="CdaR_GGDEF"/>
</dbReference>
<protein>
    <submittedName>
        <fullName evidence="5">Helix-turn-helix domain-containing protein</fullName>
    </submittedName>
</protein>
<comment type="caution">
    <text evidence="5">The sequence shown here is derived from an EMBL/GenBank/DDBJ whole genome shotgun (WGS) entry which is preliminary data.</text>
</comment>
<gene>
    <name evidence="5" type="ORF">VA596_18525</name>
</gene>
<dbReference type="InterPro" id="IPR025736">
    <property type="entry name" value="PucR_C-HTH_dom"/>
</dbReference>
<dbReference type="InterPro" id="IPR051448">
    <property type="entry name" value="CdaR-like_regulators"/>
</dbReference>
<dbReference type="EMBL" id="JAYFSI010000003">
    <property type="protein sequence ID" value="MEA5361545.1"/>
    <property type="molecule type" value="Genomic_DNA"/>
</dbReference>
<dbReference type="Pfam" id="PF14361">
    <property type="entry name" value="RsbRD_N"/>
    <property type="match status" value="1"/>
</dbReference>
<accession>A0ABU5R5N5</accession>
<organism evidence="5 6">
    <name type="scientific">Amycolatopsis heterodermiae</name>
    <dbReference type="NCBI Taxonomy" id="3110235"/>
    <lineage>
        <taxon>Bacteria</taxon>
        <taxon>Bacillati</taxon>
        <taxon>Actinomycetota</taxon>
        <taxon>Actinomycetes</taxon>
        <taxon>Pseudonocardiales</taxon>
        <taxon>Pseudonocardiaceae</taxon>
        <taxon>Amycolatopsis</taxon>
    </lineage>
</organism>
<dbReference type="PANTHER" id="PTHR33744:SF1">
    <property type="entry name" value="DNA-BINDING TRANSCRIPTIONAL ACTIVATOR ADER"/>
    <property type="match status" value="1"/>
</dbReference>
<evidence type="ECO:0000259" key="2">
    <source>
        <dbReference type="Pfam" id="PF13556"/>
    </source>
</evidence>
<evidence type="ECO:0000256" key="1">
    <source>
        <dbReference type="ARBA" id="ARBA00006754"/>
    </source>
</evidence>
<dbReference type="Gene3D" id="1.10.10.2840">
    <property type="entry name" value="PucR C-terminal helix-turn-helix domain"/>
    <property type="match status" value="1"/>
</dbReference>
<reference evidence="5 6" key="1">
    <citation type="submission" date="2023-12" db="EMBL/GenBank/DDBJ databases">
        <title>Amycolatopsis sp. V23-08.</title>
        <authorList>
            <person name="Somphong A."/>
        </authorList>
    </citation>
    <scope>NUCLEOTIDE SEQUENCE [LARGE SCALE GENOMIC DNA]</scope>
    <source>
        <strain evidence="5 6">V23-08</strain>
    </source>
</reference>
<comment type="similarity">
    <text evidence="1">Belongs to the CdaR family.</text>
</comment>
<evidence type="ECO:0000259" key="4">
    <source>
        <dbReference type="Pfam" id="PF17853"/>
    </source>
</evidence>
<evidence type="ECO:0000259" key="3">
    <source>
        <dbReference type="Pfam" id="PF14361"/>
    </source>
</evidence>
<feature type="domain" description="PucR C-terminal helix-turn-helix" evidence="2">
    <location>
        <begin position="354"/>
        <end position="409"/>
    </location>
</feature>
<proteinExistence type="inferred from homology"/>
<dbReference type="Proteomes" id="UP001304298">
    <property type="component" value="Unassembled WGS sequence"/>
</dbReference>
<dbReference type="PANTHER" id="PTHR33744">
    <property type="entry name" value="CARBOHYDRATE DIACID REGULATOR"/>
    <property type="match status" value="1"/>
</dbReference>
<sequence>MVDEEVVSERIRQVAATLAGRAGDLTGELVQLYAAELPQLVHDDERMVSLLTASVYQNIETGLQIFQHSIDPSHVEAPAAALEYARRLAQRGTPVFDLIRAYELGQAAMLDFGFQECTRQVGEAELLGEMMRRLLKVVFGFVTRVTRQLVAVYQDERDRWLLNRSAARAAKVQDLLGENRGPLDAASVDAAETVIGYRLRGTHAGMILWHTGSADDVLSVLEAVAVAVLGRVQDHGRPLFVPRDEASAWVWLPLGADVTITRGCLDEVLAAAGPGVRVTVGDPATGVDGFRDTHHQALRVHALALAAGEHCDRVLTFREVGTMALMTSDLNAARLWVTSTLGPLSADDEHCDRLRETLLVFLATGGSYTAAAAELTMHKNSVQYRVRKAQELLPRALGVNRLDVELALSLCHRLGAAVLAAT</sequence>
<dbReference type="InterPro" id="IPR025751">
    <property type="entry name" value="RsbRD_N_dom"/>
</dbReference>
<feature type="domain" description="RsbT co-antagonist protein RsbRD N-terminal" evidence="3">
    <location>
        <begin position="24"/>
        <end position="168"/>
    </location>
</feature>
<dbReference type="RefSeq" id="WP_323328750.1">
    <property type="nucleotide sequence ID" value="NZ_JAYFSI010000003.1"/>
</dbReference>
<dbReference type="InterPro" id="IPR042070">
    <property type="entry name" value="PucR_C-HTH_sf"/>
</dbReference>